<feature type="transmembrane region" description="Helical" evidence="5">
    <location>
        <begin position="108"/>
        <end position="129"/>
    </location>
</feature>
<dbReference type="RefSeq" id="XP_034413964.1">
    <property type="nucleotide sequence ID" value="XM_034558073.1"/>
</dbReference>
<protein>
    <submittedName>
        <fullName evidence="7">Cholesterol 25-hydroxylase</fullName>
    </submittedName>
</protein>
<dbReference type="Proteomes" id="UP000694565">
    <property type="component" value="Unplaced"/>
</dbReference>
<dbReference type="Pfam" id="PF04116">
    <property type="entry name" value="FA_hydroxylase"/>
    <property type="match status" value="1"/>
</dbReference>
<dbReference type="RefSeq" id="XP_034413963.1">
    <property type="nucleotide sequence ID" value="XM_034558072.1"/>
</dbReference>
<dbReference type="InterPro" id="IPR006694">
    <property type="entry name" value="Fatty_acid_hydroxylase"/>
</dbReference>
<dbReference type="GO" id="GO:0016491">
    <property type="term" value="F:oxidoreductase activity"/>
    <property type="evidence" value="ECO:0007669"/>
    <property type="project" value="InterPro"/>
</dbReference>
<evidence type="ECO:0000256" key="2">
    <source>
        <dbReference type="ARBA" id="ARBA00022692"/>
    </source>
</evidence>
<reference evidence="7" key="2">
    <citation type="submission" date="2025-09" db="UniProtKB">
        <authorList>
            <consortium name="Ensembl"/>
        </authorList>
    </citation>
    <scope>IDENTIFICATION</scope>
</reference>
<dbReference type="GO" id="GO:0005506">
    <property type="term" value="F:iron ion binding"/>
    <property type="evidence" value="ECO:0007669"/>
    <property type="project" value="InterPro"/>
</dbReference>
<keyword evidence="2 5" id="KW-0812">Transmembrane</keyword>
<dbReference type="OrthoDB" id="1658724at2759"/>
<name>A0A8C2WIT7_CYCLU</name>
<dbReference type="Ensembl" id="ENSCLMT00005004430.1">
    <property type="protein sequence ID" value="ENSCLMP00005004092.1"/>
    <property type="gene ID" value="ENSCLMG00005002283.1"/>
</dbReference>
<feature type="transmembrane region" description="Helical" evidence="5">
    <location>
        <begin position="20"/>
        <end position="45"/>
    </location>
</feature>
<dbReference type="GO" id="GO:0008610">
    <property type="term" value="P:lipid biosynthetic process"/>
    <property type="evidence" value="ECO:0007669"/>
    <property type="project" value="InterPro"/>
</dbReference>
<reference evidence="7" key="1">
    <citation type="submission" date="2025-08" db="UniProtKB">
        <authorList>
            <consortium name="Ensembl"/>
        </authorList>
    </citation>
    <scope>IDENTIFICATION</scope>
</reference>
<dbReference type="GO" id="GO:0051607">
    <property type="term" value="P:defense response to virus"/>
    <property type="evidence" value="ECO:0007669"/>
    <property type="project" value="Ensembl"/>
</dbReference>
<evidence type="ECO:0000313" key="7">
    <source>
        <dbReference type="Ensembl" id="ENSCLMP00005004092.1"/>
    </source>
</evidence>
<dbReference type="KEGG" id="clum:117748381"/>
<organism evidence="7 8">
    <name type="scientific">Cyclopterus lumpus</name>
    <name type="common">Lumpsucker</name>
    <dbReference type="NCBI Taxonomy" id="8103"/>
    <lineage>
        <taxon>Eukaryota</taxon>
        <taxon>Metazoa</taxon>
        <taxon>Chordata</taxon>
        <taxon>Craniata</taxon>
        <taxon>Vertebrata</taxon>
        <taxon>Euteleostomi</taxon>
        <taxon>Actinopterygii</taxon>
        <taxon>Neopterygii</taxon>
        <taxon>Teleostei</taxon>
        <taxon>Neoteleostei</taxon>
        <taxon>Acanthomorphata</taxon>
        <taxon>Eupercaria</taxon>
        <taxon>Perciformes</taxon>
        <taxon>Cottioidei</taxon>
        <taxon>Cottales</taxon>
        <taxon>Cyclopteridae</taxon>
        <taxon>Cyclopterus</taxon>
    </lineage>
</organism>
<dbReference type="PANTHER" id="PTHR11863">
    <property type="entry name" value="STEROL DESATURASE"/>
    <property type="match status" value="1"/>
</dbReference>
<evidence type="ECO:0000256" key="4">
    <source>
        <dbReference type="ARBA" id="ARBA00023136"/>
    </source>
</evidence>
<keyword evidence="4 5" id="KW-0472">Membrane</keyword>
<keyword evidence="3 5" id="KW-1133">Transmembrane helix</keyword>
<evidence type="ECO:0000256" key="3">
    <source>
        <dbReference type="ARBA" id="ARBA00022989"/>
    </source>
</evidence>
<gene>
    <name evidence="7" type="primary">ch25h</name>
</gene>
<dbReference type="InterPro" id="IPR050307">
    <property type="entry name" value="Sterol_Desaturase_Related"/>
</dbReference>
<feature type="transmembrane region" description="Helical" evidence="5">
    <location>
        <begin position="66"/>
        <end position="88"/>
    </location>
</feature>
<dbReference type="GeneID" id="117748381"/>
<feature type="domain" description="Fatty acid hydroxylase" evidence="6">
    <location>
        <begin position="112"/>
        <end position="247"/>
    </location>
</feature>
<dbReference type="CTD" id="9023"/>
<comment type="subcellular location">
    <subcellularLocation>
        <location evidence="1">Membrane</location>
    </subcellularLocation>
</comment>
<sequence>MMLLQPLWSFLRGHAPLLHSPVFPVLFSVSTYLSCCAPFLLLDLLAPRCALVHRYKLQPQSSASLASVRSCLAQTLYNHVVFIFPLTLTHWYLRPAHLPQEAPPLPRLLAQVLVCLLLFDFQSFTWHLLHHRVPWLYRTFHKLHHSSSAPSALTTEHSGSMETLSLGFFAAANPVLLGLHPLSELVFFLLNIWLSVEDHCGYDLPWAPHRLVPLGLYGGARHHDLHHLKSNCNYAPYFTHWDRLAGTLCTLQDD</sequence>
<evidence type="ECO:0000256" key="5">
    <source>
        <dbReference type="SAM" id="Phobius"/>
    </source>
</evidence>
<dbReference type="GeneTree" id="ENSGT00940000162142"/>
<evidence type="ECO:0000259" key="6">
    <source>
        <dbReference type="Pfam" id="PF04116"/>
    </source>
</evidence>
<evidence type="ECO:0000313" key="8">
    <source>
        <dbReference type="Proteomes" id="UP000694565"/>
    </source>
</evidence>
<accession>A0A8C2WIT7</accession>
<proteinExistence type="predicted"/>
<dbReference type="AlphaFoldDB" id="A0A8C2WIT7"/>
<keyword evidence="8" id="KW-1185">Reference proteome</keyword>
<evidence type="ECO:0000256" key="1">
    <source>
        <dbReference type="ARBA" id="ARBA00004370"/>
    </source>
</evidence>
<dbReference type="GO" id="GO:0016020">
    <property type="term" value="C:membrane"/>
    <property type="evidence" value="ECO:0007669"/>
    <property type="project" value="UniProtKB-SubCell"/>
</dbReference>